<sequence>MQCLRGVGLGVRGVTSGDIRNYITSYSLHVAHGNPIFDWQLEFCNAQNGKFQFTDQTNDSYGVKCYVLGVHGVNYNSKKPQIKMFFLASSSTDAFVPPSRQRCSDPPILAIGIVEFLIWDEVVEANEESLVFPANPFALRDVDLFAVRHEGAGTPSYQPPILGVVGTLDLTNLAKQYLHTIHIIALDEEFRDAF</sequence>
<keyword evidence="2" id="KW-1185">Reference proteome</keyword>
<evidence type="ECO:0000313" key="2">
    <source>
        <dbReference type="Proteomes" id="UP000623467"/>
    </source>
</evidence>
<comment type="caution">
    <text evidence="1">The sequence shown here is derived from an EMBL/GenBank/DDBJ whole genome shotgun (WGS) entry which is preliminary data.</text>
</comment>
<dbReference type="Proteomes" id="UP000623467">
    <property type="component" value="Unassembled WGS sequence"/>
</dbReference>
<name>A0A8H6YMT0_9AGAR</name>
<proteinExistence type="predicted"/>
<dbReference type="EMBL" id="JACAZH010000008">
    <property type="protein sequence ID" value="KAF7361561.1"/>
    <property type="molecule type" value="Genomic_DNA"/>
</dbReference>
<dbReference type="AlphaFoldDB" id="A0A8H6YMT0"/>
<reference evidence="1" key="1">
    <citation type="submission" date="2020-05" db="EMBL/GenBank/DDBJ databases">
        <title>Mycena genomes resolve the evolution of fungal bioluminescence.</title>
        <authorList>
            <person name="Tsai I.J."/>
        </authorList>
    </citation>
    <scope>NUCLEOTIDE SEQUENCE</scope>
    <source>
        <strain evidence="1">160909Yilan</strain>
    </source>
</reference>
<accession>A0A8H6YMT0</accession>
<evidence type="ECO:0000313" key="1">
    <source>
        <dbReference type="EMBL" id="KAF7361561.1"/>
    </source>
</evidence>
<dbReference type="OrthoDB" id="2733590at2759"/>
<protein>
    <submittedName>
        <fullName evidence="1">Uncharacterized protein</fullName>
    </submittedName>
</protein>
<organism evidence="1 2">
    <name type="scientific">Mycena sanguinolenta</name>
    <dbReference type="NCBI Taxonomy" id="230812"/>
    <lineage>
        <taxon>Eukaryota</taxon>
        <taxon>Fungi</taxon>
        <taxon>Dikarya</taxon>
        <taxon>Basidiomycota</taxon>
        <taxon>Agaricomycotina</taxon>
        <taxon>Agaricomycetes</taxon>
        <taxon>Agaricomycetidae</taxon>
        <taxon>Agaricales</taxon>
        <taxon>Marasmiineae</taxon>
        <taxon>Mycenaceae</taxon>
        <taxon>Mycena</taxon>
    </lineage>
</organism>
<gene>
    <name evidence="1" type="ORF">MSAN_01190000</name>
</gene>